<comment type="subcellular location">
    <subcellularLocation>
        <location evidence="1">Cytoplasm</location>
    </subcellularLocation>
</comment>
<keyword evidence="4" id="KW-0547">Nucleotide-binding</keyword>
<dbReference type="EC" id="4.6.1.2" evidence="2"/>
<dbReference type="GO" id="GO:0070482">
    <property type="term" value="P:response to oxygen levels"/>
    <property type="evidence" value="ECO:0007669"/>
    <property type="project" value="TreeGrafter"/>
</dbReference>
<dbReference type="KEGG" id="sre:PTSG_09824"/>
<dbReference type="InParanoid" id="F2UP57"/>
<organism evidence="9">
    <name type="scientific">Salpingoeca rosetta (strain ATCC 50818 / BSB-021)</name>
    <dbReference type="NCBI Taxonomy" id="946362"/>
    <lineage>
        <taxon>Eukaryota</taxon>
        <taxon>Choanoflagellata</taxon>
        <taxon>Craspedida</taxon>
        <taxon>Salpingoecidae</taxon>
        <taxon>Salpingoeca</taxon>
    </lineage>
</organism>
<evidence type="ECO:0000313" key="8">
    <source>
        <dbReference type="EMBL" id="EGD79412.1"/>
    </source>
</evidence>
<evidence type="ECO:0000313" key="9">
    <source>
        <dbReference type="Proteomes" id="UP000007799"/>
    </source>
</evidence>
<dbReference type="InterPro" id="IPR029787">
    <property type="entry name" value="Nucleotide_cyclase"/>
</dbReference>
<protein>
    <recommendedName>
        <fullName evidence="2">guanylate cyclase</fullName>
        <ecNumber evidence="2">4.6.1.2</ecNumber>
    </recommendedName>
</protein>
<keyword evidence="5" id="KW-0342">GTP-binding</keyword>
<dbReference type="SMART" id="SM00044">
    <property type="entry name" value="CYCc"/>
    <property type="match status" value="1"/>
</dbReference>
<accession>F2UP57</accession>
<dbReference type="Pfam" id="PF07700">
    <property type="entry name" value="HNOB"/>
    <property type="match status" value="1"/>
</dbReference>
<dbReference type="EMBL" id="GL832985">
    <property type="protein sequence ID" value="EGD79412.1"/>
    <property type="molecule type" value="Genomic_DNA"/>
</dbReference>
<evidence type="ECO:0000256" key="5">
    <source>
        <dbReference type="ARBA" id="ARBA00023134"/>
    </source>
</evidence>
<dbReference type="InterPro" id="IPR038158">
    <property type="entry name" value="H-NOX_domain_sf"/>
</dbReference>
<dbReference type="Gene3D" id="3.90.1520.10">
    <property type="entry name" value="H-NOX domain"/>
    <property type="match status" value="1"/>
</dbReference>
<dbReference type="FunCoup" id="F2UP57">
    <property type="interactions" value="45"/>
</dbReference>
<gene>
    <name evidence="8" type="ORF">PTSG_09824</name>
</gene>
<dbReference type="AlphaFoldDB" id="F2UP57"/>
<dbReference type="GO" id="GO:0004383">
    <property type="term" value="F:guanylate cyclase activity"/>
    <property type="evidence" value="ECO:0007669"/>
    <property type="project" value="UniProtKB-EC"/>
</dbReference>
<dbReference type="Pfam" id="PF00211">
    <property type="entry name" value="Guanylate_cyc"/>
    <property type="match status" value="1"/>
</dbReference>
<evidence type="ECO:0000256" key="6">
    <source>
        <dbReference type="ARBA" id="ARBA00023293"/>
    </source>
</evidence>
<dbReference type="GO" id="GO:0005525">
    <property type="term" value="F:GTP binding"/>
    <property type="evidence" value="ECO:0007669"/>
    <property type="project" value="UniProtKB-KW"/>
</dbReference>
<name>F2UP57_SALR5</name>
<dbReference type="PANTHER" id="PTHR45655:SF13">
    <property type="entry name" value="SOLUBLE GUANYLATE CYCLASE GCY-32-RELATED"/>
    <property type="match status" value="1"/>
</dbReference>
<dbReference type="GO" id="GO:0008074">
    <property type="term" value="C:guanylate cyclase complex, soluble"/>
    <property type="evidence" value="ECO:0007669"/>
    <property type="project" value="TreeGrafter"/>
</dbReference>
<dbReference type="STRING" id="946362.F2UP57"/>
<dbReference type="RefSeq" id="XP_004989181.1">
    <property type="nucleotide sequence ID" value="XM_004989124.1"/>
</dbReference>
<evidence type="ECO:0000256" key="4">
    <source>
        <dbReference type="ARBA" id="ARBA00022741"/>
    </source>
</evidence>
<dbReference type="GO" id="GO:0020037">
    <property type="term" value="F:heme binding"/>
    <property type="evidence" value="ECO:0007669"/>
    <property type="project" value="InterPro"/>
</dbReference>
<sequence length="697" mass="76721">MYGLLHKALTAWISSLPDGEDLLTQVMAEVDFDGRPDDFFRFYSNDQTGSFLTAVAKVTGRSQEDCKFEAGRFFLAGILETGYGSSLRTLGSDFFTLLGNLDSLHESFTPSFPKMRAPSIRPVRNDDGSMTVHYYSSNAGLSMFMMGALEAAALRLFDLDIDIHHRIKKGQGSNHDVFHVYMDPRGFGESTEVDETIKEACTIDLGKSVTNDLFPWHFAFDRDMKIVSLGKHLAARFEEPQAGKPFKKVFRMLRPVDISSEFDELKDVDGVSCLFSVDAKLLRDDDAHGLASGMQGMSLMGNGGDMASDMRSSLVSCASSFRGSNASSSDMLMMANRLYAKADNIKLHGQLTYNSDHDVVVFFGTPALRSLEEMEAQRIELSEMPLHSHGREFLYGSMFQSASAKNSNEVDRRMAELDQSMLEIQDKKKQIDGLLHSILPPVVASSLARGEIPPAEQYDNVSVLFSDIAGFTNISSDVPATDVMEMLHELFVKFDNLADKHGCYKVETIGDAYMVAAGCPEECEDHALRIARLAIEMVHTAKSVVSPLDGEPIRIRVGLHSGPLMAGVVGRARPRYCFFGSTVSVASLMESNGLPGCIQTSYRFTQALPSDHPFELVSRGHIDIAGKGLMKTYLLIGAHDPTTTTAEPLLPVEGKVQDLASQLLAKTTNTSSVGDRMAQVSTYAVRTRMARRRSHHV</sequence>
<dbReference type="SUPFAM" id="SSF55073">
    <property type="entry name" value="Nucleotide cyclase"/>
    <property type="match status" value="1"/>
</dbReference>
<dbReference type="InterPro" id="IPR011645">
    <property type="entry name" value="HNOB_dom_associated"/>
</dbReference>
<dbReference type="eggNOG" id="KOG4171">
    <property type="taxonomic scope" value="Eukaryota"/>
</dbReference>
<evidence type="ECO:0000256" key="2">
    <source>
        <dbReference type="ARBA" id="ARBA00012202"/>
    </source>
</evidence>
<dbReference type="PROSITE" id="PS50125">
    <property type="entry name" value="GUANYLATE_CYCLASE_2"/>
    <property type="match status" value="1"/>
</dbReference>
<dbReference type="SUPFAM" id="SSF111126">
    <property type="entry name" value="Ligand-binding domain in the NO signalling and Golgi transport"/>
    <property type="match status" value="1"/>
</dbReference>
<dbReference type="OrthoDB" id="6127067at2759"/>
<dbReference type="Pfam" id="PF07701">
    <property type="entry name" value="HNOBA"/>
    <property type="match status" value="1"/>
</dbReference>
<dbReference type="Gene3D" id="3.30.70.1230">
    <property type="entry name" value="Nucleotide cyclase"/>
    <property type="match status" value="1"/>
</dbReference>
<evidence type="ECO:0000256" key="3">
    <source>
        <dbReference type="ARBA" id="ARBA00022490"/>
    </source>
</evidence>
<dbReference type="InterPro" id="IPR024096">
    <property type="entry name" value="NO_sig/Golgi_transp_ligand-bd"/>
</dbReference>
<keyword evidence="9" id="KW-1185">Reference proteome</keyword>
<dbReference type="Proteomes" id="UP000007799">
    <property type="component" value="Unassembled WGS sequence"/>
</dbReference>
<keyword evidence="6" id="KW-0141">cGMP biosynthesis</keyword>
<dbReference type="FunFam" id="3.30.70.1230:FF:000030">
    <property type="entry name" value="Si:ch211-215j19.12"/>
    <property type="match status" value="1"/>
</dbReference>
<dbReference type="GO" id="GO:0019934">
    <property type="term" value="P:cGMP-mediated signaling"/>
    <property type="evidence" value="ECO:0007669"/>
    <property type="project" value="TreeGrafter"/>
</dbReference>
<keyword evidence="3" id="KW-0963">Cytoplasm</keyword>
<evidence type="ECO:0000259" key="7">
    <source>
        <dbReference type="PROSITE" id="PS50125"/>
    </source>
</evidence>
<dbReference type="InterPro" id="IPR011644">
    <property type="entry name" value="Heme_NO-bd"/>
</dbReference>
<dbReference type="InterPro" id="IPR001054">
    <property type="entry name" value="A/G_cyclase"/>
</dbReference>
<dbReference type="InterPro" id="IPR042463">
    <property type="entry name" value="HNOB_dom_associated_sf"/>
</dbReference>
<dbReference type="CDD" id="cd07302">
    <property type="entry name" value="CHD"/>
    <property type="match status" value="1"/>
</dbReference>
<dbReference type="Gene3D" id="6.10.250.780">
    <property type="match status" value="1"/>
</dbReference>
<dbReference type="Gene3D" id="3.30.450.260">
    <property type="entry name" value="Haem NO binding associated domain"/>
    <property type="match status" value="1"/>
</dbReference>
<reference evidence="8" key="1">
    <citation type="submission" date="2009-08" db="EMBL/GenBank/DDBJ databases">
        <title>Annotation of Salpingoeca rosetta.</title>
        <authorList>
            <consortium name="The Broad Institute Genome Sequencing Platform"/>
            <person name="Russ C."/>
            <person name="Cuomo C."/>
            <person name="Burger G."/>
            <person name="Gray M.W."/>
            <person name="Holland P.W.H."/>
            <person name="King N."/>
            <person name="Lang F.B.F."/>
            <person name="Roger A.J."/>
            <person name="Ruiz-Trillo I."/>
            <person name="Young S.K."/>
            <person name="Zeng Q."/>
            <person name="Gargeya S."/>
            <person name="Alvarado L."/>
            <person name="Berlin A."/>
            <person name="Chapman S.B."/>
            <person name="Chen Z."/>
            <person name="Freedman E."/>
            <person name="Gellesch M."/>
            <person name="Goldberg J."/>
            <person name="Griggs A."/>
            <person name="Gujja S."/>
            <person name="Heilman E."/>
            <person name="Heiman D."/>
            <person name="Howarth C."/>
            <person name="Mehta T."/>
            <person name="Neiman D."/>
            <person name="Pearson M."/>
            <person name="Roberts A."/>
            <person name="Saif S."/>
            <person name="Shea T."/>
            <person name="Shenoy N."/>
            <person name="Sisk P."/>
            <person name="Stolte C."/>
            <person name="Sykes S."/>
            <person name="White J."/>
            <person name="Yandava C."/>
            <person name="Haas B."/>
            <person name="Nusbaum C."/>
            <person name="Birren B."/>
        </authorList>
    </citation>
    <scope>NUCLEOTIDE SEQUENCE [LARGE SCALE GENOMIC DNA]</scope>
    <source>
        <strain evidence="8">ATCC 50818</strain>
    </source>
</reference>
<dbReference type="PANTHER" id="PTHR45655">
    <property type="entry name" value="GUANYLATE CYCLASE SOLUBLE SUBUNIT BETA-2"/>
    <property type="match status" value="1"/>
</dbReference>
<evidence type="ECO:0000256" key="1">
    <source>
        <dbReference type="ARBA" id="ARBA00004496"/>
    </source>
</evidence>
<feature type="domain" description="Guanylate cyclase" evidence="7">
    <location>
        <begin position="462"/>
        <end position="590"/>
    </location>
</feature>
<proteinExistence type="predicted"/>
<dbReference type="GeneID" id="16069723"/>